<protein>
    <submittedName>
        <fullName evidence="9">Glutathione ABC transporter permease GsiC</fullName>
    </submittedName>
</protein>
<evidence type="ECO:0000259" key="8">
    <source>
        <dbReference type="PROSITE" id="PS50928"/>
    </source>
</evidence>
<keyword evidence="5 7" id="KW-1133">Transmembrane helix</keyword>
<dbReference type="InterPro" id="IPR045621">
    <property type="entry name" value="BPD_transp_1_N"/>
</dbReference>
<dbReference type="GO" id="GO:0055085">
    <property type="term" value="P:transmembrane transport"/>
    <property type="evidence" value="ECO:0007669"/>
    <property type="project" value="InterPro"/>
</dbReference>
<dbReference type="Gene3D" id="1.10.3720.10">
    <property type="entry name" value="MetI-like"/>
    <property type="match status" value="1"/>
</dbReference>
<evidence type="ECO:0000256" key="3">
    <source>
        <dbReference type="ARBA" id="ARBA00022475"/>
    </source>
</evidence>
<keyword evidence="6 7" id="KW-0472">Membrane</keyword>
<sequence length="307" mass="32174">MLRFALRRALGALFTLWLAATLAFIALRLAPSDAITLQLTLSGATESQIAARRAALGLELPIGVQYLSMLSGLLRGDLGVSLVNGRAVTALIAEQLDSTLALAFGALMIGTLLGIMLGIGAALGRAAPRKLCEGLIALTLATPIYWLGTIAIYVFAVWLGILPSVSRGNSLQALILPCGVLGVSLSGSIGQVTAAALREARNATFVQLARAKGLPERLIVWRHMLRAYGGALISLIGLQAGFLIGGAVVTEALFTRRGIGQLLLNAVNGRDYPVVQGVVLLSALAYSLLSTLTDILAAWRDPRLQTS</sequence>
<comment type="caution">
    <text evidence="9">The sequence shown here is derived from an EMBL/GenBank/DDBJ whole genome shotgun (WGS) entry which is preliminary data.</text>
</comment>
<evidence type="ECO:0000256" key="7">
    <source>
        <dbReference type="RuleBase" id="RU363032"/>
    </source>
</evidence>
<dbReference type="AlphaFoldDB" id="A0A2M8P2L5"/>
<feature type="transmembrane region" description="Helical" evidence="7">
    <location>
        <begin position="100"/>
        <end position="123"/>
    </location>
</feature>
<dbReference type="PANTHER" id="PTHR43163">
    <property type="entry name" value="DIPEPTIDE TRANSPORT SYSTEM PERMEASE PROTEIN DPPB-RELATED"/>
    <property type="match status" value="1"/>
</dbReference>
<evidence type="ECO:0000256" key="6">
    <source>
        <dbReference type="ARBA" id="ARBA00023136"/>
    </source>
</evidence>
<dbReference type="EMBL" id="PGTK01000002">
    <property type="protein sequence ID" value="PJF31785.1"/>
    <property type="molecule type" value="Genomic_DNA"/>
</dbReference>
<gene>
    <name evidence="9" type="ORF">CUN51_02255</name>
</gene>
<dbReference type="Pfam" id="PF00528">
    <property type="entry name" value="BPD_transp_1"/>
    <property type="match status" value="1"/>
</dbReference>
<feature type="transmembrane region" description="Helical" evidence="7">
    <location>
        <begin position="227"/>
        <end position="254"/>
    </location>
</feature>
<dbReference type="InterPro" id="IPR035906">
    <property type="entry name" value="MetI-like_sf"/>
</dbReference>
<name>A0A2M8P2L5_9CHLR</name>
<evidence type="ECO:0000256" key="4">
    <source>
        <dbReference type="ARBA" id="ARBA00022692"/>
    </source>
</evidence>
<evidence type="ECO:0000313" key="10">
    <source>
        <dbReference type="Proteomes" id="UP000228921"/>
    </source>
</evidence>
<accession>A0A2M8P2L5</accession>
<reference evidence="9 10" key="1">
    <citation type="submission" date="2017-11" db="EMBL/GenBank/DDBJ databases">
        <title>Evolution of Phototrophy in the Chloroflexi Phylum Driven by Horizontal Gene Transfer.</title>
        <authorList>
            <person name="Ward L.M."/>
            <person name="Hemp J."/>
            <person name="Shih P.M."/>
            <person name="Mcglynn S.E."/>
            <person name="Fischer W."/>
        </authorList>
    </citation>
    <scope>NUCLEOTIDE SEQUENCE [LARGE SCALE GENOMIC DNA]</scope>
    <source>
        <strain evidence="9">CP2_2F</strain>
    </source>
</reference>
<dbReference type="InterPro" id="IPR000515">
    <property type="entry name" value="MetI-like"/>
</dbReference>
<evidence type="ECO:0000256" key="5">
    <source>
        <dbReference type="ARBA" id="ARBA00022989"/>
    </source>
</evidence>
<evidence type="ECO:0000313" key="9">
    <source>
        <dbReference type="EMBL" id="PJF31785.1"/>
    </source>
</evidence>
<feature type="domain" description="ABC transmembrane type-1" evidence="8">
    <location>
        <begin position="96"/>
        <end position="297"/>
    </location>
</feature>
<keyword evidence="4 7" id="KW-0812">Transmembrane</keyword>
<evidence type="ECO:0000256" key="1">
    <source>
        <dbReference type="ARBA" id="ARBA00004651"/>
    </source>
</evidence>
<dbReference type="Proteomes" id="UP000228921">
    <property type="component" value="Unassembled WGS sequence"/>
</dbReference>
<keyword evidence="2 7" id="KW-0813">Transport</keyword>
<dbReference type="PROSITE" id="PS50928">
    <property type="entry name" value="ABC_TM1"/>
    <property type="match status" value="1"/>
</dbReference>
<feature type="transmembrane region" description="Helical" evidence="7">
    <location>
        <begin position="173"/>
        <end position="197"/>
    </location>
</feature>
<dbReference type="Pfam" id="PF19300">
    <property type="entry name" value="BPD_transp_1_N"/>
    <property type="match status" value="1"/>
</dbReference>
<dbReference type="SUPFAM" id="SSF161098">
    <property type="entry name" value="MetI-like"/>
    <property type="match status" value="1"/>
</dbReference>
<organism evidence="9 10">
    <name type="scientific">Candidatus Thermofonsia Clade 1 bacterium</name>
    <dbReference type="NCBI Taxonomy" id="2364210"/>
    <lineage>
        <taxon>Bacteria</taxon>
        <taxon>Bacillati</taxon>
        <taxon>Chloroflexota</taxon>
        <taxon>Candidatus Thermofontia</taxon>
        <taxon>Candidatus Thermofonsia Clade 1</taxon>
    </lineage>
</organism>
<evidence type="ECO:0000256" key="2">
    <source>
        <dbReference type="ARBA" id="ARBA00022448"/>
    </source>
</evidence>
<feature type="transmembrane region" description="Helical" evidence="7">
    <location>
        <begin position="135"/>
        <end position="161"/>
    </location>
</feature>
<comment type="subcellular location">
    <subcellularLocation>
        <location evidence="1 7">Cell membrane</location>
        <topology evidence="1 7">Multi-pass membrane protein</topology>
    </subcellularLocation>
</comment>
<dbReference type="GO" id="GO:0005886">
    <property type="term" value="C:plasma membrane"/>
    <property type="evidence" value="ECO:0007669"/>
    <property type="project" value="UniProtKB-SubCell"/>
</dbReference>
<dbReference type="PANTHER" id="PTHR43163:SF6">
    <property type="entry name" value="DIPEPTIDE TRANSPORT SYSTEM PERMEASE PROTEIN DPPB-RELATED"/>
    <property type="match status" value="1"/>
</dbReference>
<dbReference type="CDD" id="cd06261">
    <property type="entry name" value="TM_PBP2"/>
    <property type="match status" value="1"/>
</dbReference>
<keyword evidence="3" id="KW-1003">Cell membrane</keyword>
<comment type="similarity">
    <text evidence="7">Belongs to the binding-protein-dependent transport system permease family.</text>
</comment>
<feature type="transmembrane region" description="Helical" evidence="7">
    <location>
        <begin position="274"/>
        <end position="299"/>
    </location>
</feature>
<proteinExistence type="inferred from homology"/>